<dbReference type="EC" id="3.1.1.29" evidence="1 7"/>
<comment type="catalytic activity">
    <reaction evidence="7 8">
        <text>an N-acyl-L-alpha-aminoacyl-tRNA + H2O = an N-acyl-L-amino acid + a tRNA + H(+)</text>
        <dbReference type="Rhea" id="RHEA:54448"/>
        <dbReference type="Rhea" id="RHEA-COMP:10123"/>
        <dbReference type="Rhea" id="RHEA-COMP:13883"/>
        <dbReference type="ChEBI" id="CHEBI:15377"/>
        <dbReference type="ChEBI" id="CHEBI:15378"/>
        <dbReference type="ChEBI" id="CHEBI:59874"/>
        <dbReference type="ChEBI" id="CHEBI:78442"/>
        <dbReference type="ChEBI" id="CHEBI:138191"/>
        <dbReference type="EC" id="3.1.1.29"/>
    </reaction>
</comment>
<comment type="subunit">
    <text evidence="7">Monomer.</text>
</comment>
<keyword evidence="7" id="KW-0963">Cytoplasm</keyword>
<evidence type="ECO:0000256" key="4">
    <source>
        <dbReference type="ARBA" id="ARBA00022884"/>
    </source>
</evidence>
<feature type="binding site" evidence="7">
    <location>
        <position position="68"/>
    </location>
    <ligand>
        <name>tRNA</name>
        <dbReference type="ChEBI" id="CHEBI:17843"/>
    </ligand>
</feature>
<dbReference type="NCBIfam" id="TIGR00447">
    <property type="entry name" value="pth"/>
    <property type="match status" value="1"/>
</dbReference>
<dbReference type="InterPro" id="IPR001328">
    <property type="entry name" value="Pept_tRNA_hydro"/>
</dbReference>
<dbReference type="GO" id="GO:0005737">
    <property type="term" value="C:cytoplasm"/>
    <property type="evidence" value="ECO:0007669"/>
    <property type="project" value="UniProtKB-SubCell"/>
</dbReference>
<feature type="site" description="Stabilizes the basic form of H active site to accept a proton" evidence="7">
    <location>
        <position position="93"/>
    </location>
</feature>
<protein>
    <recommendedName>
        <fullName evidence="6 7">Peptidyl-tRNA hydrolase</fullName>
        <shortName evidence="7">Pth</shortName>
        <ecNumber evidence="1 7">3.1.1.29</ecNumber>
    </recommendedName>
</protein>
<keyword evidence="2 7" id="KW-0820">tRNA-binding</keyword>
<dbReference type="FunFam" id="3.40.50.1470:FF:000001">
    <property type="entry name" value="Peptidyl-tRNA hydrolase"/>
    <property type="match status" value="1"/>
</dbReference>
<evidence type="ECO:0000256" key="1">
    <source>
        <dbReference type="ARBA" id="ARBA00013260"/>
    </source>
</evidence>
<dbReference type="PROSITE" id="PS01195">
    <property type="entry name" value="PEPT_TRNA_HYDROL_1"/>
    <property type="match status" value="1"/>
</dbReference>
<dbReference type="EMBL" id="MEWR01000011">
    <property type="protein sequence ID" value="OGC82144.1"/>
    <property type="molecule type" value="Genomic_DNA"/>
</dbReference>
<dbReference type="PROSITE" id="PS01196">
    <property type="entry name" value="PEPT_TRNA_HYDROL_2"/>
    <property type="match status" value="1"/>
</dbReference>
<comment type="similarity">
    <text evidence="5 7 9">Belongs to the PTH family.</text>
</comment>
<gene>
    <name evidence="7" type="primary">pth</name>
    <name evidence="10" type="ORF">A2V81_03280</name>
</gene>
<feature type="binding site" evidence="7">
    <location>
        <position position="14"/>
    </location>
    <ligand>
        <name>tRNA</name>
        <dbReference type="ChEBI" id="CHEBI:17843"/>
    </ligand>
</feature>
<evidence type="ECO:0000256" key="6">
    <source>
        <dbReference type="ARBA" id="ARBA00050038"/>
    </source>
</evidence>
<evidence type="ECO:0000256" key="9">
    <source>
        <dbReference type="RuleBase" id="RU004320"/>
    </source>
</evidence>
<feature type="active site" description="Proton acceptor" evidence="7">
    <location>
        <position position="19"/>
    </location>
</feature>
<dbReference type="CDD" id="cd00462">
    <property type="entry name" value="PTH"/>
    <property type="match status" value="1"/>
</dbReference>
<comment type="caution">
    <text evidence="10">The sequence shown here is derived from an EMBL/GenBank/DDBJ whole genome shotgun (WGS) entry which is preliminary data.</text>
</comment>
<keyword evidence="3 7" id="KW-0378">Hydrolase</keyword>
<evidence type="ECO:0000313" key="10">
    <source>
        <dbReference type="EMBL" id="OGC82144.1"/>
    </source>
</evidence>
<dbReference type="SUPFAM" id="SSF53178">
    <property type="entry name" value="Peptidyl-tRNA hydrolase-like"/>
    <property type="match status" value="1"/>
</dbReference>
<evidence type="ECO:0000256" key="5">
    <source>
        <dbReference type="ARBA" id="ARBA00038063"/>
    </source>
</evidence>
<feature type="site" description="Discriminates between blocked and unblocked aminoacyl-tRNA" evidence="7">
    <location>
        <position position="9"/>
    </location>
</feature>
<dbReference type="HAMAP" id="MF_00083">
    <property type="entry name" value="Pept_tRNA_hydro_bact"/>
    <property type="match status" value="1"/>
</dbReference>
<dbReference type="PANTHER" id="PTHR17224:SF1">
    <property type="entry name" value="PEPTIDYL-TRNA HYDROLASE"/>
    <property type="match status" value="1"/>
</dbReference>
<proteinExistence type="inferred from homology"/>
<feature type="binding site" evidence="7">
    <location>
        <position position="66"/>
    </location>
    <ligand>
        <name>tRNA</name>
        <dbReference type="ChEBI" id="CHEBI:17843"/>
    </ligand>
</feature>
<organism evidence="10 11">
    <name type="scientific">Candidatus Abawacabacteria bacterium RBG_16_42_10</name>
    <dbReference type="NCBI Taxonomy" id="1817814"/>
    <lineage>
        <taxon>Bacteria</taxon>
        <taxon>Candidatus Abawacaibacteriota</taxon>
    </lineage>
</organism>
<dbReference type="GO" id="GO:0000049">
    <property type="term" value="F:tRNA binding"/>
    <property type="evidence" value="ECO:0007669"/>
    <property type="project" value="UniProtKB-UniRule"/>
</dbReference>
<dbReference type="InterPro" id="IPR036416">
    <property type="entry name" value="Pept_tRNA_hydro_sf"/>
</dbReference>
<dbReference type="InterPro" id="IPR018171">
    <property type="entry name" value="Pept_tRNA_hydro_CS"/>
</dbReference>
<evidence type="ECO:0000256" key="3">
    <source>
        <dbReference type="ARBA" id="ARBA00022801"/>
    </source>
</evidence>
<dbReference type="GO" id="GO:0072344">
    <property type="term" value="P:rescue of stalled ribosome"/>
    <property type="evidence" value="ECO:0007669"/>
    <property type="project" value="UniProtKB-UniRule"/>
</dbReference>
<dbReference type="GO" id="GO:0004045">
    <property type="term" value="F:peptidyl-tRNA hydrolase activity"/>
    <property type="evidence" value="ECO:0007669"/>
    <property type="project" value="UniProtKB-UniRule"/>
</dbReference>
<dbReference type="AlphaFoldDB" id="A0A1F4XKM4"/>
<comment type="function">
    <text evidence="7">Hydrolyzes ribosome-free peptidyl-tRNAs (with 1 or more amino acids incorporated), which drop off the ribosome during protein synthesis, or as a result of ribosome stalling.</text>
</comment>
<sequence length="181" mass="20951">MIVIVGLGNPGKEYEKTKHNIGFLFLDMIQTDWKFPKFHLDKHFTAEISKGTYEGQDILLVKPQTFMNVSGQAVLSIQQFYKLQPENFWIVYDELDLPWGKIRIRTEGSSAGHNGIKSIIAALGSEQFHRFRIGIQPEHFEPGQERQGTVLSKFTKEEQKQMVDIFEQVEEEMKTILNSKF</sequence>
<name>A0A1F4XKM4_9BACT</name>
<dbReference type="Proteomes" id="UP000177614">
    <property type="component" value="Unassembled WGS sequence"/>
</dbReference>
<dbReference type="Pfam" id="PF01195">
    <property type="entry name" value="Pept_tRNA_hydro"/>
    <property type="match status" value="1"/>
</dbReference>
<comment type="function">
    <text evidence="7">Catalyzes the release of premature peptidyl moieties from peptidyl-tRNA molecules trapped in stalled 50S ribosomal subunits, and thus maintains levels of free tRNAs and 50S ribosomes.</text>
</comment>
<dbReference type="STRING" id="1817814.A2V81_03280"/>
<evidence type="ECO:0000256" key="7">
    <source>
        <dbReference type="HAMAP-Rule" id="MF_00083"/>
    </source>
</evidence>
<evidence type="ECO:0000256" key="8">
    <source>
        <dbReference type="RuleBase" id="RU000673"/>
    </source>
</evidence>
<accession>A0A1F4XKM4</accession>
<comment type="subcellular location">
    <subcellularLocation>
        <location evidence="7">Cytoplasm</location>
    </subcellularLocation>
</comment>
<dbReference type="GO" id="GO:0006515">
    <property type="term" value="P:protein quality control for misfolded or incompletely synthesized proteins"/>
    <property type="evidence" value="ECO:0007669"/>
    <property type="project" value="UniProtKB-UniRule"/>
</dbReference>
<dbReference type="PANTHER" id="PTHR17224">
    <property type="entry name" value="PEPTIDYL-TRNA HYDROLASE"/>
    <property type="match status" value="1"/>
</dbReference>
<dbReference type="Gene3D" id="3.40.50.1470">
    <property type="entry name" value="Peptidyl-tRNA hydrolase"/>
    <property type="match status" value="1"/>
</dbReference>
<reference evidence="10 11" key="1">
    <citation type="journal article" date="2016" name="Nat. Commun.">
        <title>Thousands of microbial genomes shed light on interconnected biogeochemical processes in an aquifer system.</title>
        <authorList>
            <person name="Anantharaman K."/>
            <person name="Brown C.T."/>
            <person name="Hug L.A."/>
            <person name="Sharon I."/>
            <person name="Castelle C.J."/>
            <person name="Probst A.J."/>
            <person name="Thomas B.C."/>
            <person name="Singh A."/>
            <person name="Wilkins M.J."/>
            <person name="Karaoz U."/>
            <person name="Brodie E.L."/>
            <person name="Williams K.H."/>
            <person name="Hubbard S.S."/>
            <person name="Banfield J.F."/>
        </authorList>
    </citation>
    <scope>NUCLEOTIDE SEQUENCE [LARGE SCALE GENOMIC DNA]</scope>
</reference>
<evidence type="ECO:0000313" key="11">
    <source>
        <dbReference type="Proteomes" id="UP000177614"/>
    </source>
</evidence>
<feature type="binding site" evidence="7">
    <location>
        <position position="114"/>
    </location>
    <ligand>
        <name>tRNA</name>
        <dbReference type="ChEBI" id="CHEBI:17843"/>
    </ligand>
</feature>
<keyword evidence="4 7" id="KW-0694">RNA-binding</keyword>
<evidence type="ECO:0000256" key="2">
    <source>
        <dbReference type="ARBA" id="ARBA00022555"/>
    </source>
</evidence>